<dbReference type="EMBL" id="CM044702">
    <property type="protein sequence ID" value="KAI5678931.1"/>
    <property type="molecule type" value="Genomic_DNA"/>
</dbReference>
<evidence type="ECO:0000313" key="1">
    <source>
        <dbReference type="EMBL" id="KAI5678931.1"/>
    </source>
</evidence>
<dbReference type="Proteomes" id="UP001060085">
    <property type="component" value="Linkage Group LG02"/>
</dbReference>
<accession>A0ACC0C1W7</accession>
<protein>
    <submittedName>
        <fullName evidence="1">Uncharacterized protein</fullName>
    </submittedName>
</protein>
<gene>
    <name evidence="1" type="ORF">M9H77_09881</name>
</gene>
<keyword evidence="2" id="KW-1185">Reference proteome</keyword>
<name>A0ACC0C1W7_CATRO</name>
<organism evidence="1 2">
    <name type="scientific">Catharanthus roseus</name>
    <name type="common">Madagascar periwinkle</name>
    <name type="synonym">Vinca rosea</name>
    <dbReference type="NCBI Taxonomy" id="4058"/>
    <lineage>
        <taxon>Eukaryota</taxon>
        <taxon>Viridiplantae</taxon>
        <taxon>Streptophyta</taxon>
        <taxon>Embryophyta</taxon>
        <taxon>Tracheophyta</taxon>
        <taxon>Spermatophyta</taxon>
        <taxon>Magnoliopsida</taxon>
        <taxon>eudicotyledons</taxon>
        <taxon>Gunneridae</taxon>
        <taxon>Pentapetalae</taxon>
        <taxon>asterids</taxon>
        <taxon>lamiids</taxon>
        <taxon>Gentianales</taxon>
        <taxon>Apocynaceae</taxon>
        <taxon>Rauvolfioideae</taxon>
        <taxon>Vinceae</taxon>
        <taxon>Catharanthinae</taxon>
        <taxon>Catharanthus</taxon>
    </lineage>
</organism>
<comment type="caution">
    <text evidence="1">The sequence shown here is derived from an EMBL/GenBank/DDBJ whole genome shotgun (WGS) entry which is preliminary data.</text>
</comment>
<evidence type="ECO:0000313" key="2">
    <source>
        <dbReference type="Proteomes" id="UP001060085"/>
    </source>
</evidence>
<reference evidence="2" key="1">
    <citation type="journal article" date="2023" name="Nat. Plants">
        <title>Single-cell RNA sequencing provides a high-resolution roadmap for understanding the multicellular compartmentation of specialized metabolism.</title>
        <authorList>
            <person name="Sun S."/>
            <person name="Shen X."/>
            <person name="Li Y."/>
            <person name="Li Y."/>
            <person name="Wang S."/>
            <person name="Li R."/>
            <person name="Zhang H."/>
            <person name="Shen G."/>
            <person name="Guo B."/>
            <person name="Wei J."/>
            <person name="Xu J."/>
            <person name="St-Pierre B."/>
            <person name="Chen S."/>
            <person name="Sun C."/>
        </authorList>
    </citation>
    <scope>NUCLEOTIDE SEQUENCE [LARGE SCALE GENOMIC DNA]</scope>
</reference>
<proteinExistence type="predicted"/>
<sequence>MGVKRPFEEEFEEASLKQAKQLDSDNKLTSFVGGLSSHDASQANDFKGEVEDDFDKSQVCKRLGDNNTDAASNLSDKEMETSAPLSWVTSSSSEEDAGSGEPLYLPLFQEYFEFNFPRRTAVQVQDAYSVLLNSSPRRQVPLGPNHQADIPLWCPDATQEEYRSSSHPLDDEKEQNVLGTTVFCPSESENSSFGDIRAGQGRKDCGCSDEGSIRCVQQHVKEAREKMREVFGEEKFSEFGFYDMGEEVAFKWTDEEGRMFHDVVFSNPASLGKNFWRHLSAVFPSRTKQELVSYYFNVFMLRRRAVQNRSNLDIDSDDDEWHGNVGGFDGVEDDEDSVVESFEEIPECSEDEIDNEGGGDKENDDDDDNDSDDGEGDGDGVSDGKNKAACAEDATGKHNPSFQNSKSQCGELTDVVSSDFFVHHNMVNSNHIMEGCGIQEDSSTSSETPEYRLTSFGSVMGPDAQSRESCDFKTCPPGESRRSNDGSETESVFFLDHCDPQVWDSSCSAGLMKGVDFLPTCNIIEEIFGPSCTSKNK</sequence>